<evidence type="ECO:0000313" key="2">
    <source>
        <dbReference type="Proteomes" id="UP000199297"/>
    </source>
</evidence>
<proteinExistence type="predicted"/>
<name>A0A1H7KKW5_9GAMM</name>
<evidence type="ECO:0000313" key="1">
    <source>
        <dbReference type="EMBL" id="SEK87422.1"/>
    </source>
</evidence>
<gene>
    <name evidence="1" type="ORF">SAMN05216262_103180</name>
</gene>
<sequence length="265" mass="29029">MLARLFSSKAIIDPNTQNWIFDTFAWAIEHFDIAVFQTETRLILPSNEFYPGKVSSVDEMAQAMFVNTKQYAGMQHWPIALSSTQPTSSTRISDLKLGQVLRGERADIGLAEDKAAIMLGYSPLQVNQPQDLIAAISQALARILVLANQALPPGGKDYLPQTIDLVACFMGFGVIFANTAYQFRGGCGGCNNANLNRQSALTEPETLYCLALFCVLKQQPISAVKGHLKKHLQKDFTRAYKSIEQALVSSAQPALLACLGDKISQ</sequence>
<dbReference type="STRING" id="641665.GCA_002104455_02613"/>
<keyword evidence="2" id="KW-1185">Reference proteome</keyword>
<organism evidence="1 2">
    <name type="scientific">Colwellia chukchiensis</name>
    <dbReference type="NCBI Taxonomy" id="641665"/>
    <lineage>
        <taxon>Bacteria</taxon>
        <taxon>Pseudomonadati</taxon>
        <taxon>Pseudomonadota</taxon>
        <taxon>Gammaproteobacteria</taxon>
        <taxon>Alteromonadales</taxon>
        <taxon>Colwelliaceae</taxon>
        <taxon>Colwellia</taxon>
    </lineage>
</organism>
<dbReference type="RefSeq" id="WP_085284182.1">
    <property type="nucleotide sequence ID" value="NZ_FOBI01000003.1"/>
</dbReference>
<dbReference type="Proteomes" id="UP000199297">
    <property type="component" value="Unassembled WGS sequence"/>
</dbReference>
<dbReference type="EMBL" id="FOBI01000003">
    <property type="protein sequence ID" value="SEK87422.1"/>
    <property type="molecule type" value="Genomic_DNA"/>
</dbReference>
<dbReference type="OrthoDB" id="7170694at2"/>
<reference evidence="2" key="1">
    <citation type="submission" date="2016-10" db="EMBL/GenBank/DDBJ databases">
        <authorList>
            <person name="Varghese N."/>
            <person name="Submissions S."/>
        </authorList>
    </citation>
    <scope>NUCLEOTIDE SEQUENCE [LARGE SCALE GENOMIC DNA]</scope>
    <source>
        <strain evidence="2">CGMCC 1.9127</strain>
    </source>
</reference>
<dbReference type="AlphaFoldDB" id="A0A1H7KKW5"/>
<protein>
    <submittedName>
        <fullName evidence="1">Uncharacterized protein</fullName>
    </submittedName>
</protein>
<accession>A0A1H7KKW5</accession>